<keyword evidence="5" id="KW-1185">Reference proteome</keyword>
<evidence type="ECO:0000313" key="5">
    <source>
        <dbReference type="Proteomes" id="UP000630097"/>
    </source>
</evidence>
<evidence type="ECO:0000256" key="2">
    <source>
        <dbReference type="SAM" id="Phobius"/>
    </source>
</evidence>
<evidence type="ECO:0000313" key="4">
    <source>
        <dbReference type="EMBL" id="GIG82212.1"/>
    </source>
</evidence>
<dbReference type="PANTHER" id="PTHR33392:SF6">
    <property type="entry name" value="POLYISOPRENYL-TEICHOIC ACID--PEPTIDOGLYCAN TEICHOIC ACID TRANSFERASE TAGU"/>
    <property type="match status" value="1"/>
</dbReference>
<evidence type="ECO:0000259" key="3">
    <source>
        <dbReference type="Pfam" id="PF03816"/>
    </source>
</evidence>
<sequence>MDDLTMLRDLGRTLEHEPPPSLVRQRQRLLEGARPRRGVPRLMRGWGLIGLAAVVTAAAIVVPTMIVHPRSAKTPVTDPAARPVEELNLLVLGVDRRIPVSVVGGPDKLGARSDTMMLVHMPADRKKITVVSIPRDTIIQIPACKDASGTSVPTHRGMVNSAFTDGGASCAEKTVESITGIRIDHVVEVQFDGLKNIVNALGGVEITLPKAVKDKDAGLDMPAGRHLVKGDEALAYVRTRHSLGNGSDVSRIERQQQFLASMFKKARSVLTDPVRLLAFLRESSKTIKTTPALDVQGMVGVAQSLAGVTSRDFRFLTVPWRPYRLDPNRIELRQPAADKLFTSLGGIPPKKTGK</sequence>
<feature type="transmembrane region" description="Helical" evidence="2">
    <location>
        <begin position="46"/>
        <end position="66"/>
    </location>
</feature>
<name>A0A8J3V8L8_9ACTN</name>
<evidence type="ECO:0000256" key="1">
    <source>
        <dbReference type="ARBA" id="ARBA00006068"/>
    </source>
</evidence>
<dbReference type="InterPro" id="IPR050922">
    <property type="entry name" value="LytR/CpsA/Psr_CW_biosynth"/>
</dbReference>
<keyword evidence="2" id="KW-0812">Transmembrane</keyword>
<dbReference type="PANTHER" id="PTHR33392">
    <property type="entry name" value="POLYISOPRENYL-TEICHOIC ACID--PEPTIDOGLYCAN TEICHOIC ACID TRANSFERASE TAGU"/>
    <property type="match status" value="1"/>
</dbReference>
<feature type="domain" description="Cell envelope-related transcriptional attenuator" evidence="3">
    <location>
        <begin position="112"/>
        <end position="267"/>
    </location>
</feature>
<organism evidence="4 5">
    <name type="scientific">Planotetraspora kaengkrachanensis</name>
    <dbReference type="NCBI Taxonomy" id="575193"/>
    <lineage>
        <taxon>Bacteria</taxon>
        <taxon>Bacillati</taxon>
        <taxon>Actinomycetota</taxon>
        <taxon>Actinomycetes</taxon>
        <taxon>Streptosporangiales</taxon>
        <taxon>Streptosporangiaceae</taxon>
        <taxon>Planotetraspora</taxon>
    </lineage>
</organism>
<accession>A0A8J3V8L8</accession>
<dbReference type="NCBIfam" id="TIGR00350">
    <property type="entry name" value="lytR_cpsA_psr"/>
    <property type="match status" value="1"/>
</dbReference>
<dbReference type="RefSeq" id="WP_203885567.1">
    <property type="nucleotide sequence ID" value="NZ_BAABHH010000003.1"/>
</dbReference>
<reference evidence="4 5" key="1">
    <citation type="submission" date="2021-01" db="EMBL/GenBank/DDBJ databases">
        <title>Whole genome shotgun sequence of Planotetraspora kaengkrachanensis NBRC 104272.</title>
        <authorList>
            <person name="Komaki H."/>
            <person name="Tamura T."/>
        </authorList>
    </citation>
    <scope>NUCLEOTIDE SEQUENCE [LARGE SCALE GENOMIC DNA]</scope>
    <source>
        <strain evidence="4 5">NBRC 104272</strain>
    </source>
</reference>
<comment type="caution">
    <text evidence="4">The sequence shown here is derived from an EMBL/GenBank/DDBJ whole genome shotgun (WGS) entry which is preliminary data.</text>
</comment>
<dbReference type="AlphaFoldDB" id="A0A8J3V8L8"/>
<dbReference type="EMBL" id="BONV01000028">
    <property type="protein sequence ID" value="GIG82212.1"/>
    <property type="molecule type" value="Genomic_DNA"/>
</dbReference>
<keyword evidence="2" id="KW-1133">Transmembrane helix</keyword>
<comment type="similarity">
    <text evidence="1">Belongs to the LytR/CpsA/Psr (LCP) family.</text>
</comment>
<dbReference type="Pfam" id="PF03816">
    <property type="entry name" value="LytR_cpsA_psr"/>
    <property type="match status" value="1"/>
</dbReference>
<gene>
    <name evidence="4" type="ORF">Pka01_53390</name>
</gene>
<dbReference type="Gene3D" id="3.40.630.190">
    <property type="entry name" value="LCP protein"/>
    <property type="match status" value="1"/>
</dbReference>
<protein>
    <recommendedName>
        <fullName evidence="3">Cell envelope-related transcriptional attenuator domain-containing protein</fullName>
    </recommendedName>
</protein>
<keyword evidence="2" id="KW-0472">Membrane</keyword>
<proteinExistence type="inferred from homology"/>
<dbReference type="InterPro" id="IPR004474">
    <property type="entry name" value="LytR_CpsA_psr"/>
</dbReference>
<dbReference type="Proteomes" id="UP000630097">
    <property type="component" value="Unassembled WGS sequence"/>
</dbReference>